<reference evidence="2" key="1">
    <citation type="submission" date="2025-08" db="UniProtKB">
        <authorList>
            <consortium name="Ensembl"/>
        </authorList>
    </citation>
    <scope>IDENTIFICATION</scope>
</reference>
<feature type="region of interest" description="Disordered" evidence="1">
    <location>
        <begin position="60"/>
        <end position="80"/>
    </location>
</feature>
<proteinExistence type="predicted"/>
<sequence>MRSPSLATRLNHPNCCPGTAGTHPPGQGRAGLLHGEKRENTQPQTDPGMLFLTCRRGNPNSSACGTPPASHDRAWARGSSGELPSHAWAWHCKETRSAPQGKGKRALEL</sequence>
<evidence type="ECO:0000256" key="1">
    <source>
        <dbReference type="SAM" id="MobiDB-lite"/>
    </source>
</evidence>
<evidence type="ECO:0000313" key="2">
    <source>
        <dbReference type="Ensembl" id="ENSZALP00000020454.1"/>
    </source>
</evidence>
<dbReference type="Ensembl" id="ENSZALT00000026728.1">
    <property type="protein sequence ID" value="ENSZALP00000020454.1"/>
    <property type="gene ID" value="ENSZALG00000016082.1"/>
</dbReference>
<name>A0A8D2QJK4_ZONAL</name>
<reference evidence="2" key="2">
    <citation type="submission" date="2025-09" db="UniProtKB">
        <authorList>
            <consortium name="Ensembl"/>
        </authorList>
    </citation>
    <scope>IDENTIFICATION</scope>
</reference>
<dbReference type="Proteomes" id="UP000694413">
    <property type="component" value="Unassembled WGS sequence"/>
</dbReference>
<dbReference type="AlphaFoldDB" id="A0A8D2QJK4"/>
<keyword evidence="3" id="KW-1185">Reference proteome</keyword>
<protein>
    <submittedName>
        <fullName evidence="2">Uncharacterized protein</fullName>
    </submittedName>
</protein>
<organism evidence="2 3">
    <name type="scientific">Zonotrichia albicollis</name>
    <name type="common">White-throated sparrow</name>
    <name type="synonym">Fringilla albicollis</name>
    <dbReference type="NCBI Taxonomy" id="44394"/>
    <lineage>
        <taxon>Eukaryota</taxon>
        <taxon>Metazoa</taxon>
        <taxon>Chordata</taxon>
        <taxon>Craniata</taxon>
        <taxon>Vertebrata</taxon>
        <taxon>Euteleostomi</taxon>
        <taxon>Archelosauria</taxon>
        <taxon>Archosauria</taxon>
        <taxon>Dinosauria</taxon>
        <taxon>Saurischia</taxon>
        <taxon>Theropoda</taxon>
        <taxon>Coelurosauria</taxon>
        <taxon>Aves</taxon>
        <taxon>Neognathae</taxon>
        <taxon>Neoaves</taxon>
        <taxon>Telluraves</taxon>
        <taxon>Australaves</taxon>
        <taxon>Passeriformes</taxon>
        <taxon>Passerellidae</taxon>
        <taxon>Zonotrichia</taxon>
    </lineage>
</organism>
<feature type="region of interest" description="Disordered" evidence="1">
    <location>
        <begin position="1"/>
        <end position="48"/>
    </location>
</feature>
<accession>A0A8D2QJK4</accession>
<evidence type="ECO:0000313" key="3">
    <source>
        <dbReference type="Proteomes" id="UP000694413"/>
    </source>
</evidence>